<accession>A0A0D0CKC9</accession>
<reference evidence="1 2" key="1">
    <citation type="submission" date="2014-04" db="EMBL/GenBank/DDBJ databases">
        <title>Evolutionary Origins and Diversification of the Mycorrhizal Mutualists.</title>
        <authorList>
            <consortium name="DOE Joint Genome Institute"/>
            <consortium name="Mycorrhizal Genomics Consortium"/>
            <person name="Kohler A."/>
            <person name="Kuo A."/>
            <person name="Nagy L.G."/>
            <person name="Floudas D."/>
            <person name="Copeland A."/>
            <person name="Barry K.W."/>
            <person name="Cichocki N."/>
            <person name="Veneault-Fourrey C."/>
            <person name="LaButti K."/>
            <person name="Lindquist E.A."/>
            <person name="Lipzen A."/>
            <person name="Lundell T."/>
            <person name="Morin E."/>
            <person name="Murat C."/>
            <person name="Riley R."/>
            <person name="Ohm R."/>
            <person name="Sun H."/>
            <person name="Tunlid A."/>
            <person name="Henrissat B."/>
            <person name="Grigoriev I.V."/>
            <person name="Hibbett D.S."/>
            <person name="Martin F."/>
        </authorList>
    </citation>
    <scope>NUCLEOTIDE SEQUENCE [LARGE SCALE GENOMIC DNA]</scope>
    <source>
        <strain evidence="1 2">FD-317 M1</strain>
    </source>
</reference>
<evidence type="ECO:0000313" key="2">
    <source>
        <dbReference type="Proteomes" id="UP000053593"/>
    </source>
</evidence>
<protein>
    <submittedName>
        <fullName evidence="1">Uncharacterized protein</fullName>
    </submittedName>
</protein>
<dbReference type="HOGENOM" id="CLU_003703_7_1_1"/>
<proteinExistence type="predicted"/>
<dbReference type="AlphaFoldDB" id="A0A0D0CKC9"/>
<sequence length="78" mass="9145">MTSNLVLTGLCVEWCKVRARAQQSQEELILVDEEMCHTIDFTFHQAEQWVKQKNQQENIPDTLRDGLRAYCEEQCSVE</sequence>
<organism evidence="1 2">
    <name type="scientific">Collybiopsis luxurians FD-317 M1</name>
    <dbReference type="NCBI Taxonomy" id="944289"/>
    <lineage>
        <taxon>Eukaryota</taxon>
        <taxon>Fungi</taxon>
        <taxon>Dikarya</taxon>
        <taxon>Basidiomycota</taxon>
        <taxon>Agaricomycotina</taxon>
        <taxon>Agaricomycetes</taxon>
        <taxon>Agaricomycetidae</taxon>
        <taxon>Agaricales</taxon>
        <taxon>Marasmiineae</taxon>
        <taxon>Omphalotaceae</taxon>
        <taxon>Collybiopsis</taxon>
        <taxon>Collybiopsis luxurians</taxon>
    </lineage>
</organism>
<dbReference type="EMBL" id="KN834805">
    <property type="protein sequence ID" value="KIK55498.1"/>
    <property type="molecule type" value="Genomic_DNA"/>
</dbReference>
<evidence type="ECO:0000313" key="1">
    <source>
        <dbReference type="EMBL" id="KIK55498.1"/>
    </source>
</evidence>
<dbReference type="Proteomes" id="UP000053593">
    <property type="component" value="Unassembled WGS sequence"/>
</dbReference>
<dbReference type="OrthoDB" id="3263473at2759"/>
<gene>
    <name evidence="1" type="ORF">GYMLUDRAFT_175315</name>
</gene>
<keyword evidence="2" id="KW-1185">Reference proteome</keyword>
<name>A0A0D0CKC9_9AGAR</name>